<dbReference type="PANTHER" id="PTHR16442:SF1">
    <property type="entry name" value="RING FINGER PROTEIN 17"/>
    <property type="match status" value="1"/>
</dbReference>
<feature type="domain" description="Tudor" evidence="2">
    <location>
        <begin position="32"/>
        <end position="150"/>
    </location>
</feature>
<dbReference type="EMBL" id="LJIJ01000442">
    <property type="protein sequence ID" value="ODM97440.1"/>
    <property type="molecule type" value="Genomic_DNA"/>
</dbReference>
<dbReference type="OrthoDB" id="10034606at2759"/>
<protein>
    <submittedName>
        <fullName evidence="3">RING finger protein 17</fullName>
    </submittedName>
</protein>
<organism evidence="3 4">
    <name type="scientific">Orchesella cincta</name>
    <name type="common">Springtail</name>
    <name type="synonym">Podura cincta</name>
    <dbReference type="NCBI Taxonomy" id="48709"/>
    <lineage>
        <taxon>Eukaryota</taxon>
        <taxon>Metazoa</taxon>
        <taxon>Ecdysozoa</taxon>
        <taxon>Arthropoda</taxon>
        <taxon>Hexapoda</taxon>
        <taxon>Collembola</taxon>
        <taxon>Entomobryomorpha</taxon>
        <taxon>Entomobryoidea</taxon>
        <taxon>Orchesellidae</taxon>
        <taxon>Orchesellinae</taxon>
        <taxon>Orchesella</taxon>
    </lineage>
</organism>
<dbReference type="Proteomes" id="UP000094527">
    <property type="component" value="Unassembled WGS sequence"/>
</dbReference>
<evidence type="ECO:0000313" key="4">
    <source>
        <dbReference type="Proteomes" id="UP000094527"/>
    </source>
</evidence>
<dbReference type="SUPFAM" id="SSF63748">
    <property type="entry name" value="Tudor/PWWP/MBT"/>
    <property type="match status" value="2"/>
</dbReference>
<dbReference type="AlphaFoldDB" id="A0A1D2MWK8"/>
<dbReference type="PANTHER" id="PTHR16442">
    <property type="entry name" value="RING FINGER PROTEIN 17"/>
    <property type="match status" value="1"/>
</dbReference>
<accession>A0A1D2MWK8</accession>
<proteinExistence type="predicted"/>
<feature type="domain" description="Tudor" evidence="2">
    <location>
        <begin position="322"/>
        <end position="448"/>
    </location>
</feature>
<name>A0A1D2MWK8_ORCCI</name>
<dbReference type="STRING" id="48709.A0A1D2MWK8"/>
<dbReference type="GO" id="GO:0005737">
    <property type="term" value="C:cytoplasm"/>
    <property type="evidence" value="ECO:0007669"/>
    <property type="project" value="UniProtKB-ARBA"/>
</dbReference>
<keyword evidence="4" id="KW-1185">Reference proteome</keyword>
<gene>
    <name evidence="3" type="ORF">Ocin01_09247</name>
</gene>
<dbReference type="Gene3D" id="2.30.30.140">
    <property type="match status" value="2"/>
</dbReference>
<dbReference type="CDD" id="cd20379">
    <property type="entry name" value="Tudor_dTUD-like"/>
    <property type="match status" value="1"/>
</dbReference>
<comment type="caution">
    <text evidence="3">The sequence shown here is derived from an EMBL/GenBank/DDBJ whole genome shotgun (WGS) entry which is preliminary data.</text>
</comment>
<feature type="region of interest" description="Disordered" evidence="1">
    <location>
        <begin position="289"/>
        <end position="308"/>
    </location>
</feature>
<reference evidence="3 4" key="1">
    <citation type="journal article" date="2016" name="Genome Biol. Evol.">
        <title>Gene Family Evolution Reflects Adaptation to Soil Environmental Stressors in the Genome of the Collembolan Orchesella cincta.</title>
        <authorList>
            <person name="Faddeeva-Vakhrusheva A."/>
            <person name="Derks M.F."/>
            <person name="Anvar S.Y."/>
            <person name="Agamennone V."/>
            <person name="Suring W."/>
            <person name="Smit S."/>
            <person name="van Straalen N.M."/>
            <person name="Roelofs D."/>
        </authorList>
    </citation>
    <scope>NUCLEOTIDE SEQUENCE [LARGE SCALE GENOMIC DNA]</scope>
    <source>
        <tissue evidence="3">Mixed pool</tissue>
    </source>
</reference>
<evidence type="ECO:0000256" key="1">
    <source>
        <dbReference type="SAM" id="MobiDB-lite"/>
    </source>
</evidence>
<dbReference type="Gene3D" id="2.40.50.90">
    <property type="match status" value="1"/>
</dbReference>
<evidence type="ECO:0000259" key="2">
    <source>
        <dbReference type="Pfam" id="PF00567"/>
    </source>
</evidence>
<dbReference type="InterPro" id="IPR002999">
    <property type="entry name" value="Tudor"/>
</dbReference>
<dbReference type="Pfam" id="PF00567">
    <property type="entry name" value="TUDOR"/>
    <property type="match status" value="2"/>
</dbReference>
<sequence>MMVIPTRFVTVAGVEMELPKPALLKHIKSYCVRRVVSPFEFYMEEELDQNMIDIDTRELQLMQPFYAKQDLQFIEYDIRVTKWKCYVYQDPLTEVWCRVRVHNFVKKGRSKRALVYFCDYGRQEVVPCESLRRLNGRFKVLGTPLLRCYLYDVLPIRGGFYWPMDAVMYFKEMVNKKFLNAIVMNVSESTVVHNFPDLKLNCGVVLMSKAYKVGETINWTMVKRGYAQSIGIMATSPEMLYLPEKIPHFDGANNYSGAAVLSPNSPIDVPLEELHQITVRAMASNADIYRDSSDMQRPPPPRENPGNYLSKTLRDRLAWIKLSFVEGPSKMFVHMKRKYDELKKMNEELQMEARDLPPPELIPGALVACEIEEEDKEDSEGEKECCKCYCRGVIKSGPSSQSGTTDTTVEVILVDYGCVIRVPVINIHRLPEMFRSMPSFVLRVHLRNVRPKVSSNWHRNTERMLYKYLLSYELAQPLYYACWPESQDKIVLTDIEQPICFNEELNTWVASSVKPPEENECINSMKDDPLLASHFCSYAVNIQYEMLVEEHEFWSFEDISDFLIKRENGVPTKPEVSKNQIHEIITNGFGTI</sequence>
<evidence type="ECO:0000313" key="3">
    <source>
        <dbReference type="EMBL" id="ODM97440.1"/>
    </source>
</evidence>
<dbReference type="InterPro" id="IPR035437">
    <property type="entry name" value="SNase_OB-fold_sf"/>
</dbReference>